<organism evidence="1 2">
    <name type="scientific">Halovenus aranensis</name>
    <dbReference type="NCBI Taxonomy" id="890420"/>
    <lineage>
        <taxon>Archaea</taxon>
        <taxon>Methanobacteriati</taxon>
        <taxon>Methanobacteriota</taxon>
        <taxon>Stenosarchaea group</taxon>
        <taxon>Halobacteria</taxon>
        <taxon>Halobacteriales</taxon>
        <taxon>Haloarculaceae</taxon>
        <taxon>Halovenus</taxon>
    </lineage>
</organism>
<name>A0A1G8Z5A4_9EURY</name>
<sequence>MADDYRFSTTPPEWVNELSRDYKEGAGTVVSEVGVLEENDSGETSWKVLQLIEMDDGSSEIRGGYYTKTGGWRNKPLMLPPDIMEDLIQFADGKLW</sequence>
<keyword evidence="2" id="KW-1185">Reference proteome</keyword>
<reference evidence="1 2" key="1">
    <citation type="submission" date="2016-10" db="EMBL/GenBank/DDBJ databases">
        <authorList>
            <person name="de Groot N.N."/>
        </authorList>
    </citation>
    <scope>NUCLEOTIDE SEQUENCE [LARGE SCALE GENOMIC DNA]</scope>
    <source>
        <strain evidence="1 2">IBRC-M10015</strain>
    </source>
</reference>
<evidence type="ECO:0000313" key="1">
    <source>
        <dbReference type="EMBL" id="SDK10236.1"/>
    </source>
</evidence>
<protein>
    <submittedName>
        <fullName evidence="1">Uncharacterized protein</fullName>
    </submittedName>
</protein>
<dbReference type="EMBL" id="FNFC01000018">
    <property type="protein sequence ID" value="SDK10236.1"/>
    <property type="molecule type" value="Genomic_DNA"/>
</dbReference>
<dbReference type="RefSeq" id="WP_092704524.1">
    <property type="nucleotide sequence ID" value="NZ_FNFC01000018.1"/>
</dbReference>
<proteinExistence type="predicted"/>
<dbReference type="AlphaFoldDB" id="A0A1G8Z5A4"/>
<accession>A0A1G8Z5A4</accession>
<dbReference type="STRING" id="890420.SAMN05216226_11821"/>
<evidence type="ECO:0000313" key="2">
    <source>
        <dbReference type="Proteomes" id="UP000198856"/>
    </source>
</evidence>
<gene>
    <name evidence="1" type="ORF">SAMN05216226_11821</name>
</gene>
<dbReference type="Proteomes" id="UP000198856">
    <property type="component" value="Unassembled WGS sequence"/>
</dbReference>